<keyword evidence="1" id="KW-1133">Transmembrane helix</keyword>
<organism evidence="2 3">
    <name type="scientific">Candidatus Zambryskibacteria bacterium RIFCSPLOWO2_01_FULL_43_17</name>
    <dbReference type="NCBI Taxonomy" id="1802760"/>
    <lineage>
        <taxon>Bacteria</taxon>
        <taxon>Candidatus Zambryskiibacteriota</taxon>
    </lineage>
</organism>
<dbReference type="AlphaFoldDB" id="A0A1G2U439"/>
<dbReference type="InterPro" id="IPR013879">
    <property type="entry name" value="DUF1761"/>
</dbReference>
<keyword evidence="1" id="KW-0812">Transmembrane</keyword>
<name>A0A1G2U439_9BACT</name>
<reference evidence="2 3" key="1">
    <citation type="journal article" date="2016" name="Nat. Commun.">
        <title>Thousands of microbial genomes shed light on interconnected biogeochemical processes in an aquifer system.</title>
        <authorList>
            <person name="Anantharaman K."/>
            <person name="Brown C.T."/>
            <person name="Hug L.A."/>
            <person name="Sharon I."/>
            <person name="Castelle C.J."/>
            <person name="Probst A.J."/>
            <person name="Thomas B.C."/>
            <person name="Singh A."/>
            <person name="Wilkins M.J."/>
            <person name="Karaoz U."/>
            <person name="Brodie E.L."/>
            <person name="Williams K.H."/>
            <person name="Hubbard S.S."/>
            <person name="Banfield J.F."/>
        </authorList>
    </citation>
    <scope>NUCLEOTIDE SEQUENCE [LARGE SCALE GENOMIC DNA]</scope>
</reference>
<comment type="caution">
    <text evidence="2">The sequence shown here is derived from an EMBL/GenBank/DDBJ whole genome shotgun (WGS) entry which is preliminary data.</text>
</comment>
<sequence length="136" mass="15041">MESINYIAILVAGIAPLVIGSLWYGPIFGKIWIKEAGFTPEMMAQGKEKGMKKSYAITFIFSLVSAYALYYLMSVQSVATISSAITLASLIWLGFQLPIHLSTVLWDTKSFKLFVIYSLHSLVALWVTGIILVLIS</sequence>
<gene>
    <name evidence="2" type="ORF">A2920_01015</name>
</gene>
<accession>A0A1G2U439</accession>
<feature type="transmembrane region" description="Helical" evidence="1">
    <location>
        <begin position="79"/>
        <end position="101"/>
    </location>
</feature>
<evidence type="ECO:0000313" key="2">
    <source>
        <dbReference type="EMBL" id="OHB04274.1"/>
    </source>
</evidence>
<feature type="transmembrane region" description="Helical" evidence="1">
    <location>
        <begin position="113"/>
        <end position="135"/>
    </location>
</feature>
<evidence type="ECO:0000313" key="3">
    <source>
        <dbReference type="Proteomes" id="UP000179283"/>
    </source>
</evidence>
<proteinExistence type="predicted"/>
<evidence type="ECO:0008006" key="4">
    <source>
        <dbReference type="Google" id="ProtNLM"/>
    </source>
</evidence>
<dbReference type="Pfam" id="PF08570">
    <property type="entry name" value="DUF1761"/>
    <property type="match status" value="1"/>
</dbReference>
<dbReference type="EMBL" id="MHWD01000012">
    <property type="protein sequence ID" value="OHB04274.1"/>
    <property type="molecule type" value="Genomic_DNA"/>
</dbReference>
<feature type="transmembrane region" description="Helical" evidence="1">
    <location>
        <begin position="6"/>
        <end position="33"/>
    </location>
</feature>
<protein>
    <recommendedName>
        <fullName evidence="4">DUF1761 domain-containing protein</fullName>
    </recommendedName>
</protein>
<keyword evidence="1" id="KW-0472">Membrane</keyword>
<evidence type="ECO:0000256" key="1">
    <source>
        <dbReference type="SAM" id="Phobius"/>
    </source>
</evidence>
<feature type="transmembrane region" description="Helical" evidence="1">
    <location>
        <begin position="54"/>
        <end position="73"/>
    </location>
</feature>
<dbReference type="Proteomes" id="UP000179283">
    <property type="component" value="Unassembled WGS sequence"/>
</dbReference>